<accession>A0A382PTL4</accession>
<organism evidence="9">
    <name type="scientific">marine metagenome</name>
    <dbReference type="NCBI Taxonomy" id="408172"/>
    <lineage>
        <taxon>unclassified sequences</taxon>
        <taxon>metagenomes</taxon>
        <taxon>ecological metagenomes</taxon>
    </lineage>
</organism>
<name>A0A382PTL4_9ZZZZ</name>
<dbReference type="InterPro" id="IPR006512">
    <property type="entry name" value="YidE_YbjL"/>
</dbReference>
<feature type="transmembrane region" description="Helical" evidence="7">
    <location>
        <begin position="15"/>
        <end position="32"/>
    </location>
</feature>
<keyword evidence="5 7" id="KW-1133">Transmembrane helix</keyword>
<evidence type="ECO:0000256" key="3">
    <source>
        <dbReference type="ARBA" id="ARBA00022475"/>
    </source>
</evidence>
<dbReference type="GO" id="GO:0005886">
    <property type="term" value="C:plasma membrane"/>
    <property type="evidence" value="ECO:0007669"/>
    <property type="project" value="UniProtKB-SubCell"/>
</dbReference>
<evidence type="ECO:0000256" key="7">
    <source>
        <dbReference type="SAM" id="Phobius"/>
    </source>
</evidence>
<sequence>MEIDFYSLLQDHMEMTLFMIIGIGYLLGKLGIGNVKIGSSIGVLFVALAFGHLGFTMSSIVGTIGFVFFIYSVGYQAGPHFFQAFKQDGVRYIQIGLIIAFAAFATTLL</sequence>
<keyword evidence="3" id="KW-1003">Cell membrane</keyword>
<dbReference type="AlphaFoldDB" id="A0A382PTL4"/>
<reference evidence="9" key="1">
    <citation type="submission" date="2018-05" db="EMBL/GenBank/DDBJ databases">
        <authorList>
            <person name="Lanie J.A."/>
            <person name="Ng W.-L."/>
            <person name="Kazmierczak K.M."/>
            <person name="Andrzejewski T.M."/>
            <person name="Davidsen T.M."/>
            <person name="Wayne K.J."/>
            <person name="Tettelin H."/>
            <person name="Glass J.I."/>
            <person name="Rusch D."/>
            <person name="Podicherti R."/>
            <person name="Tsui H.-C.T."/>
            <person name="Winkler M.E."/>
        </authorList>
    </citation>
    <scope>NUCLEOTIDE SEQUENCE</scope>
</reference>
<keyword evidence="6 7" id="KW-0472">Membrane</keyword>
<evidence type="ECO:0000256" key="4">
    <source>
        <dbReference type="ARBA" id="ARBA00022692"/>
    </source>
</evidence>
<feature type="transmembrane region" description="Helical" evidence="7">
    <location>
        <begin position="44"/>
        <end position="71"/>
    </location>
</feature>
<dbReference type="PANTHER" id="PTHR30445:SF10">
    <property type="entry name" value="TRANSPORT PROTEIN YBJL-RELATED"/>
    <property type="match status" value="1"/>
</dbReference>
<evidence type="ECO:0000256" key="6">
    <source>
        <dbReference type="ARBA" id="ARBA00023136"/>
    </source>
</evidence>
<dbReference type="EMBL" id="UINC01109273">
    <property type="protein sequence ID" value="SVC75978.1"/>
    <property type="molecule type" value="Genomic_DNA"/>
</dbReference>
<keyword evidence="2" id="KW-0813">Transport</keyword>
<dbReference type="PANTHER" id="PTHR30445">
    <property type="entry name" value="K(+)_H(+) ANTIPORTER SUBUNIT KHTT"/>
    <property type="match status" value="1"/>
</dbReference>
<evidence type="ECO:0000256" key="1">
    <source>
        <dbReference type="ARBA" id="ARBA00004651"/>
    </source>
</evidence>
<dbReference type="Pfam" id="PF06826">
    <property type="entry name" value="Asp-Al_Ex"/>
    <property type="match status" value="1"/>
</dbReference>
<keyword evidence="4 7" id="KW-0812">Transmembrane</keyword>
<comment type="subcellular location">
    <subcellularLocation>
        <location evidence="1">Cell membrane</location>
        <topology evidence="1">Multi-pass membrane protein</topology>
    </subcellularLocation>
</comment>
<feature type="transmembrane region" description="Helical" evidence="7">
    <location>
        <begin position="91"/>
        <end position="108"/>
    </location>
</feature>
<proteinExistence type="predicted"/>
<evidence type="ECO:0000256" key="5">
    <source>
        <dbReference type="ARBA" id="ARBA00022989"/>
    </source>
</evidence>
<evidence type="ECO:0000259" key="8">
    <source>
        <dbReference type="Pfam" id="PF06826"/>
    </source>
</evidence>
<protein>
    <recommendedName>
        <fullName evidence="8">YidE/YbjL duplication domain-containing protein</fullName>
    </recommendedName>
</protein>
<dbReference type="InterPro" id="IPR050144">
    <property type="entry name" value="AAE_transporter"/>
</dbReference>
<feature type="non-terminal residue" evidence="9">
    <location>
        <position position="109"/>
    </location>
</feature>
<evidence type="ECO:0000313" key="9">
    <source>
        <dbReference type="EMBL" id="SVC75978.1"/>
    </source>
</evidence>
<evidence type="ECO:0000256" key="2">
    <source>
        <dbReference type="ARBA" id="ARBA00022448"/>
    </source>
</evidence>
<feature type="domain" description="YidE/YbjL duplication" evidence="8">
    <location>
        <begin position="17"/>
        <end position="108"/>
    </location>
</feature>
<gene>
    <name evidence="9" type="ORF">METZ01_LOCUS328832</name>
</gene>